<protein>
    <submittedName>
        <fullName evidence="1">Uncharacterized protein</fullName>
    </submittedName>
</protein>
<evidence type="ECO:0000313" key="2">
    <source>
        <dbReference type="Proteomes" id="UP000438874"/>
    </source>
</evidence>
<sequence length="37" mass="4069">MFIYGKGEVGRGGGFSVNFPITLNLYCLLHSAIDIHQ</sequence>
<accession>A0A6H9GKP1</accession>
<evidence type="ECO:0000313" key="1">
    <source>
        <dbReference type="EMBL" id="GCL46682.1"/>
    </source>
</evidence>
<dbReference type="AlphaFoldDB" id="A0A6H9GKP1"/>
<name>A0A6H9GKP1_MICAE</name>
<reference evidence="1 2" key="1">
    <citation type="submission" date="2019-02" db="EMBL/GenBank/DDBJ databases">
        <title>Draft genome sequence of Arthrospira platensis NIES-3787.</title>
        <authorList>
            <person name="Yamaguchi H."/>
            <person name="Suzuki S."/>
            <person name="Kawachi M."/>
        </authorList>
    </citation>
    <scope>NUCLEOTIDE SEQUENCE [LARGE SCALE GENOMIC DNA]</scope>
    <source>
        <strain evidence="1 2">NIES-3787</strain>
    </source>
</reference>
<comment type="caution">
    <text evidence="1">The sequence shown here is derived from an EMBL/GenBank/DDBJ whole genome shotgun (WGS) entry which is preliminary data.</text>
</comment>
<dbReference type="EMBL" id="BJCH01000024">
    <property type="protein sequence ID" value="GCL46682.1"/>
    <property type="molecule type" value="Genomic_DNA"/>
</dbReference>
<proteinExistence type="predicted"/>
<gene>
    <name evidence="1" type="ORF">NIES3787_23810</name>
</gene>
<organism evidence="1 2">
    <name type="scientific">Microcystis aeruginosa NIES-3787</name>
    <dbReference type="NCBI Taxonomy" id="2517782"/>
    <lineage>
        <taxon>Bacteria</taxon>
        <taxon>Bacillati</taxon>
        <taxon>Cyanobacteriota</taxon>
        <taxon>Cyanophyceae</taxon>
        <taxon>Oscillatoriophycideae</taxon>
        <taxon>Chroococcales</taxon>
        <taxon>Microcystaceae</taxon>
        <taxon>Microcystis</taxon>
    </lineage>
</organism>
<dbReference type="Proteomes" id="UP000438874">
    <property type="component" value="Unassembled WGS sequence"/>
</dbReference>